<keyword evidence="2" id="KW-1185">Reference proteome</keyword>
<reference evidence="1" key="1">
    <citation type="submission" date="2022-07" db="EMBL/GenBank/DDBJ databases">
        <title>Genome Sequence of Lecanicillium saksenae.</title>
        <authorList>
            <person name="Buettner E."/>
        </authorList>
    </citation>
    <scope>NUCLEOTIDE SEQUENCE</scope>
    <source>
        <strain evidence="1">VT-O1</strain>
    </source>
</reference>
<sequence length="301" mass="33138">MASNTKHELVSVKFFTTGTVQLRPSMKSQPIENKFALLRQIRALADSGWSEELPIAAFIISHPDGPILFDTGESPLWNDTGYVRSWYPTRRLIKVNIQPGDCILAQLRNAGLDPTDLQAIVLSHLHGDHAGGLGPLVFAAPNVPIYISREHWEKFGKRPFWASLNGCNPQHWPKPFSPIILDYTDGAVGPWQSSCNITSDGKVVAVDTSGHVPGHLSLIVAGDNADGTQATYFLAADATYSLDQLNAEHPDGINGDPQRALQTMKRIKSFAEAQDVVVLPSHDRETRSMLENKRVYKPKAL</sequence>
<evidence type="ECO:0000313" key="1">
    <source>
        <dbReference type="EMBL" id="KAJ3480014.1"/>
    </source>
</evidence>
<gene>
    <name evidence="1" type="ORF">NLG97_g8168</name>
</gene>
<organism evidence="1 2">
    <name type="scientific">Lecanicillium saksenae</name>
    <dbReference type="NCBI Taxonomy" id="468837"/>
    <lineage>
        <taxon>Eukaryota</taxon>
        <taxon>Fungi</taxon>
        <taxon>Dikarya</taxon>
        <taxon>Ascomycota</taxon>
        <taxon>Pezizomycotina</taxon>
        <taxon>Sordariomycetes</taxon>
        <taxon>Hypocreomycetidae</taxon>
        <taxon>Hypocreales</taxon>
        <taxon>Cordycipitaceae</taxon>
        <taxon>Lecanicillium</taxon>
    </lineage>
</organism>
<name>A0ACC1QJT0_9HYPO</name>
<evidence type="ECO:0000313" key="2">
    <source>
        <dbReference type="Proteomes" id="UP001148737"/>
    </source>
</evidence>
<accession>A0ACC1QJT0</accession>
<proteinExistence type="predicted"/>
<protein>
    <submittedName>
        <fullName evidence="1">Uncharacterized protein</fullName>
    </submittedName>
</protein>
<dbReference type="EMBL" id="JANAKD010001384">
    <property type="protein sequence ID" value="KAJ3480014.1"/>
    <property type="molecule type" value="Genomic_DNA"/>
</dbReference>
<comment type="caution">
    <text evidence="1">The sequence shown here is derived from an EMBL/GenBank/DDBJ whole genome shotgun (WGS) entry which is preliminary data.</text>
</comment>
<dbReference type="Proteomes" id="UP001148737">
    <property type="component" value="Unassembled WGS sequence"/>
</dbReference>